<evidence type="ECO:0000313" key="8">
    <source>
        <dbReference type="RefSeq" id="XP_013791397.1"/>
    </source>
</evidence>
<evidence type="ECO:0000256" key="5">
    <source>
        <dbReference type="ARBA" id="ARBA00023242"/>
    </source>
</evidence>
<dbReference type="Pfam" id="PF07084">
    <property type="entry name" value="Spot_14"/>
    <property type="match status" value="1"/>
</dbReference>
<reference evidence="8" key="1">
    <citation type="submission" date="2025-08" db="UniProtKB">
        <authorList>
            <consortium name="RefSeq"/>
        </authorList>
    </citation>
    <scope>IDENTIFICATION</scope>
    <source>
        <tissue evidence="8">Muscle</tissue>
    </source>
</reference>
<organism evidence="7 8">
    <name type="scientific">Limulus polyphemus</name>
    <name type="common">Atlantic horseshoe crab</name>
    <dbReference type="NCBI Taxonomy" id="6850"/>
    <lineage>
        <taxon>Eukaryota</taxon>
        <taxon>Metazoa</taxon>
        <taxon>Ecdysozoa</taxon>
        <taxon>Arthropoda</taxon>
        <taxon>Chelicerata</taxon>
        <taxon>Merostomata</taxon>
        <taxon>Xiphosura</taxon>
        <taxon>Limulidae</taxon>
        <taxon>Limulus</taxon>
    </lineage>
</organism>
<feature type="region of interest" description="Disordered" evidence="6">
    <location>
        <begin position="1"/>
        <end position="32"/>
    </location>
</feature>
<dbReference type="PANTHER" id="PTHR14315:SF17">
    <property type="entry name" value="MIP21584P"/>
    <property type="match status" value="1"/>
</dbReference>
<evidence type="ECO:0000256" key="2">
    <source>
        <dbReference type="ARBA" id="ARBA00004496"/>
    </source>
</evidence>
<keyword evidence="7" id="KW-1185">Reference proteome</keyword>
<keyword evidence="4" id="KW-0963">Cytoplasm</keyword>
<proteinExistence type="inferred from homology"/>
<dbReference type="InterPro" id="IPR053719">
    <property type="entry name" value="Lipogen_MT_Stabilize_sf"/>
</dbReference>
<dbReference type="Gene3D" id="6.10.140.1610">
    <property type="match status" value="1"/>
</dbReference>
<evidence type="ECO:0000256" key="3">
    <source>
        <dbReference type="ARBA" id="ARBA00009488"/>
    </source>
</evidence>
<accession>A0ABM1BZ29</accession>
<dbReference type="PANTHER" id="PTHR14315">
    <property type="entry name" value="SPOT14 FAMILY MEMBER"/>
    <property type="match status" value="1"/>
</dbReference>
<feature type="region of interest" description="Disordered" evidence="6">
    <location>
        <begin position="110"/>
        <end position="165"/>
    </location>
</feature>
<dbReference type="RefSeq" id="XP_013791397.1">
    <property type="nucleotide sequence ID" value="XM_013935943.2"/>
</dbReference>
<comment type="subcellular location">
    <subcellularLocation>
        <location evidence="2">Cytoplasm</location>
    </subcellularLocation>
    <subcellularLocation>
        <location evidence="1">Nucleus</location>
    </subcellularLocation>
</comment>
<evidence type="ECO:0000256" key="1">
    <source>
        <dbReference type="ARBA" id="ARBA00004123"/>
    </source>
</evidence>
<dbReference type="InterPro" id="IPR009786">
    <property type="entry name" value="Spot_14"/>
</dbReference>
<dbReference type="Proteomes" id="UP000694941">
    <property type="component" value="Unplaced"/>
</dbReference>
<evidence type="ECO:0000313" key="7">
    <source>
        <dbReference type="Proteomes" id="UP000694941"/>
    </source>
</evidence>
<name>A0ABM1BZ29_LIMPO</name>
<gene>
    <name evidence="8" type="primary">LOC106475242</name>
</gene>
<comment type="similarity">
    <text evidence="3">Belongs to the SPOT14 family.</text>
</comment>
<sequence length="211" mass="23452">MLHNIRSVRPSMAPQHSESRIQDRPKRRKAGDDAFTCSQQSILSAMDRFVNSVSSMDSTVLIPSRLRDMETEGDNIKKRPPPFISKSDLFSLYLSLHDINNELLWGPSTCVSTSSSSGSETGAIKHTLPSSKGSTELRSGNSVSDSDSQGDSDLDNITNDPELTKRDAETKHLANAYRYHLQGLYTILHQLADFADYLSSRYQEEVDAPTL</sequence>
<keyword evidence="5" id="KW-0539">Nucleus</keyword>
<protein>
    <submittedName>
        <fullName evidence="8">Mid1-interacting protein 1-B-like</fullName>
    </submittedName>
</protein>
<dbReference type="GeneID" id="106475242"/>
<evidence type="ECO:0000256" key="4">
    <source>
        <dbReference type="ARBA" id="ARBA00022490"/>
    </source>
</evidence>
<evidence type="ECO:0000256" key="6">
    <source>
        <dbReference type="SAM" id="MobiDB-lite"/>
    </source>
</evidence>
<feature type="compositionally biased region" description="Polar residues" evidence="6">
    <location>
        <begin position="128"/>
        <end position="141"/>
    </location>
</feature>
<feature type="compositionally biased region" description="Low complexity" evidence="6">
    <location>
        <begin position="110"/>
        <end position="122"/>
    </location>
</feature>